<dbReference type="Proteomes" id="UP000240904">
    <property type="component" value="Unassembled WGS sequence"/>
</dbReference>
<dbReference type="EMBL" id="PYMC01000002">
    <property type="protein sequence ID" value="PSW06780.1"/>
    <property type="molecule type" value="Genomic_DNA"/>
</dbReference>
<comment type="caution">
    <text evidence="2">The sequence shown here is derived from an EMBL/GenBank/DDBJ whole genome shotgun (WGS) entry which is preliminary data.</text>
</comment>
<dbReference type="InterPro" id="IPR050464">
    <property type="entry name" value="Zeta_carotene_desat/Oxidored"/>
</dbReference>
<dbReference type="PANTHER" id="PTHR42923:SF17">
    <property type="entry name" value="AMINE OXIDASE DOMAIN-CONTAINING PROTEIN"/>
    <property type="match status" value="1"/>
</dbReference>
<dbReference type="Gene3D" id="3.50.50.60">
    <property type="entry name" value="FAD/NAD(P)-binding domain"/>
    <property type="match status" value="1"/>
</dbReference>
<evidence type="ECO:0000259" key="1">
    <source>
        <dbReference type="Pfam" id="PF01593"/>
    </source>
</evidence>
<proteinExistence type="predicted"/>
<keyword evidence="3" id="KW-1185">Reference proteome</keyword>
<evidence type="ECO:0000313" key="3">
    <source>
        <dbReference type="Proteomes" id="UP000240904"/>
    </source>
</evidence>
<gene>
    <name evidence="2" type="ORF">C9I89_04450</name>
</gene>
<dbReference type="PROSITE" id="PS51257">
    <property type="entry name" value="PROKAR_LIPOPROTEIN"/>
    <property type="match status" value="1"/>
</dbReference>
<evidence type="ECO:0000313" key="2">
    <source>
        <dbReference type="EMBL" id="PSW06780.1"/>
    </source>
</evidence>
<sequence length="454" mass="50945">MKIAIIGSGISGLSCAWYLHQQHDIKVFEANDYIGGHTATVDVSVTSGRYAIDTGFIVFNNRTYPNFERLLAEIGIEGQPTEMSFSICNQVNGLEYNGHSFSSLFAQKRNLLNPRFYYFLYEVLRFNRLAKSAANSDTLRTGTLGDFLSRHGFGEYFSENYILPMGAAIWSSSLFDMRGFPLEFFLRFFLNHGLLDIADRPQWAVIPGGSREYVRKITPAFADSIALNTPVVGVTRRDDIVEIETEHGVECFDQVIFACHSDQALAMLKDATTDEKRVLGAIEYQDNEVVLHTDHRVLPEARAAWASWNYRLEPDKLIGRSQEHMLATLTYNMNILQGLDAPETFCVTLNQSEKIDPDKILRRFVYAHPVFSTQSIIAQQSRSDINGKQGCWFCGAYWYNGFHEDGVRSALDVVAGINASEESVFTINKTNIKDSNKNTNRDLVGASLNGGAGQ</sequence>
<dbReference type="AlphaFoldDB" id="A0A2T3N362"/>
<dbReference type="Gene3D" id="3.30.70.1990">
    <property type="match status" value="1"/>
</dbReference>
<dbReference type="SUPFAM" id="SSF51905">
    <property type="entry name" value="FAD/NAD(P)-binding domain"/>
    <property type="match status" value="1"/>
</dbReference>
<dbReference type="OrthoDB" id="20837at2"/>
<accession>A0A2T3N362</accession>
<name>A0A2T3N362_9GAMM</name>
<protein>
    <submittedName>
        <fullName evidence="2">FAD-dependent oxidoreductase</fullName>
    </submittedName>
</protein>
<dbReference type="RefSeq" id="WP_107282143.1">
    <property type="nucleotide sequence ID" value="NZ_PYMC01000002.1"/>
</dbReference>
<dbReference type="InterPro" id="IPR002937">
    <property type="entry name" value="Amino_oxidase"/>
</dbReference>
<feature type="domain" description="Amine oxidase" evidence="1">
    <location>
        <begin position="10"/>
        <end position="286"/>
    </location>
</feature>
<reference evidence="2 3" key="1">
    <citation type="submission" date="2018-03" db="EMBL/GenBank/DDBJ databases">
        <title>Whole genome sequencing of Histamine producing bacteria.</title>
        <authorList>
            <person name="Butler K."/>
        </authorList>
    </citation>
    <scope>NUCLEOTIDE SEQUENCE [LARGE SCALE GENOMIC DNA]</scope>
    <source>
        <strain evidence="2 3">DSM 16190</strain>
    </source>
</reference>
<dbReference type="Gene3D" id="1.10.405.20">
    <property type="match status" value="1"/>
</dbReference>
<dbReference type="Pfam" id="PF01593">
    <property type="entry name" value="Amino_oxidase"/>
    <property type="match status" value="1"/>
</dbReference>
<organism evidence="2 3">
    <name type="scientific">Photobacterium lipolyticum</name>
    <dbReference type="NCBI Taxonomy" id="266810"/>
    <lineage>
        <taxon>Bacteria</taxon>
        <taxon>Pseudomonadati</taxon>
        <taxon>Pseudomonadota</taxon>
        <taxon>Gammaproteobacteria</taxon>
        <taxon>Vibrionales</taxon>
        <taxon>Vibrionaceae</taxon>
        <taxon>Photobacterium</taxon>
    </lineage>
</organism>
<dbReference type="GO" id="GO:0016491">
    <property type="term" value="F:oxidoreductase activity"/>
    <property type="evidence" value="ECO:0007669"/>
    <property type="project" value="InterPro"/>
</dbReference>
<dbReference type="InterPro" id="IPR036188">
    <property type="entry name" value="FAD/NAD-bd_sf"/>
</dbReference>
<dbReference type="PANTHER" id="PTHR42923">
    <property type="entry name" value="PROTOPORPHYRINOGEN OXIDASE"/>
    <property type="match status" value="1"/>
</dbReference>